<dbReference type="AlphaFoldDB" id="A0A4R5KEI4"/>
<evidence type="ECO:0000313" key="2">
    <source>
        <dbReference type="EMBL" id="TDF93741.1"/>
    </source>
</evidence>
<sequence length="64" mass="7354">MEVIDENPLKFPALLSLLTGILLSLWTQWGLVKHYWVLIKLVLTIMTIMMGIVPLDSIIWGYDP</sequence>
<keyword evidence="1" id="KW-0472">Membrane</keyword>
<dbReference type="RefSeq" id="WP_133233477.1">
    <property type="nucleotide sequence ID" value="NZ_SMRT01000015.1"/>
</dbReference>
<keyword evidence="3" id="KW-1185">Reference proteome</keyword>
<feature type="transmembrane region" description="Helical" evidence="1">
    <location>
        <begin position="35"/>
        <end position="55"/>
    </location>
</feature>
<dbReference type="EMBL" id="SMRT01000015">
    <property type="protein sequence ID" value="TDF93741.1"/>
    <property type="molecule type" value="Genomic_DNA"/>
</dbReference>
<organism evidence="2 3">
    <name type="scientific">Paenibacillus piri</name>
    <dbReference type="NCBI Taxonomy" id="2547395"/>
    <lineage>
        <taxon>Bacteria</taxon>
        <taxon>Bacillati</taxon>
        <taxon>Bacillota</taxon>
        <taxon>Bacilli</taxon>
        <taxon>Bacillales</taxon>
        <taxon>Paenibacillaceae</taxon>
        <taxon>Paenibacillus</taxon>
    </lineage>
</organism>
<protein>
    <submittedName>
        <fullName evidence="2">Uncharacterized protein</fullName>
    </submittedName>
</protein>
<name>A0A4R5KEI4_9BACL</name>
<accession>A0A4R5KEI4</accession>
<proteinExistence type="predicted"/>
<comment type="caution">
    <text evidence="2">The sequence shown here is derived from an EMBL/GenBank/DDBJ whole genome shotgun (WGS) entry which is preliminary data.</text>
</comment>
<evidence type="ECO:0000313" key="3">
    <source>
        <dbReference type="Proteomes" id="UP000295636"/>
    </source>
</evidence>
<dbReference type="Proteomes" id="UP000295636">
    <property type="component" value="Unassembled WGS sequence"/>
</dbReference>
<reference evidence="2 3" key="1">
    <citation type="submission" date="2019-03" db="EMBL/GenBank/DDBJ databases">
        <title>This is whole genome sequence of Paenibacillus sp MS74 strain.</title>
        <authorList>
            <person name="Trinh H.N."/>
        </authorList>
    </citation>
    <scope>NUCLEOTIDE SEQUENCE [LARGE SCALE GENOMIC DNA]</scope>
    <source>
        <strain evidence="2 3">MS74</strain>
    </source>
</reference>
<keyword evidence="1" id="KW-0812">Transmembrane</keyword>
<keyword evidence="1" id="KW-1133">Transmembrane helix</keyword>
<evidence type="ECO:0000256" key="1">
    <source>
        <dbReference type="SAM" id="Phobius"/>
    </source>
</evidence>
<feature type="transmembrane region" description="Helical" evidence="1">
    <location>
        <begin position="12"/>
        <end position="29"/>
    </location>
</feature>
<dbReference type="OrthoDB" id="156858at2"/>
<gene>
    <name evidence="2" type="ORF">E1757_25410</name>
</gene>